<evidence type="ECO:0000256" key="11">
    <source>
        <dbReference type="ARBA" id="ARBA00023065"/>
    </source>
</evidence>
<sequence length="221" mass="23594">MSLYHQRQGILSQASWSSDMHVSSLLALALGAATLAEAGKSSDAILLSKVKTLTLRSGKQTTHRRVTPIPQLRCVGGNARKWASENVDVVRCRNVGSDYDANDVQWTCEANLPEEFKLGSTEVVCEGYDSPDDPYVLKGSCGVEYRLQLTERGEMVYGHGSENSWTDTLIGFAVLAFIFGVIGYGIWDNCTGGSRRPRGRPGGPPYGGGGWGGGFGGGGGE</sequence>
<evidence type="ECO:0000256" key="7">
    <source>
        <dbReference type="ARBA" id="ARBA00022729"/>
    </source>
</evidence>
<evidence type="ECO:0000313" key="16">
    <source>
        <dbReference type="EMBL" id="KAF2226532.1"/>
    </source>
</evidence>
<keyword evidence="6 15" id="KW-0812">Transmembrane</keyword>
<accession>A0A6A6GL96</accession>
<protein>
    <recommendedName>
        <fullName evidence="3">Store-operated calcium entry-associated regulatory factor</fullName>
    </recommendedName>
    <alternativeName>
        <fullName evidence="13">Transmembrane protein 66</fullName>
    </alternativeName>
</protein>
<evidence type="ECO:0000256" key="12">
    <source>
        <dbReference type="ARBA" id="ARBA00023136"/>
    </source>
</evidence>
<evidence type="ECO:0000256" key="2">
    <source>
        <dbReference type="ARBA" id="ARBA00006833"/>
    </source>
</evidence>
<dbReference type="EMBL" id="ML992502">
    <property type="protein sequence ID" value="KAF2226532.1"/>
    <property type="molecule type" value="Genomic_DNA"/>
</dbReference>
<keyword evidence="12 15" id="KW-0472">Membrane</keyword>
<dbReference type="GO" id="GO:2001256">
    <property type="term" value="P:regulation of store-operated calcium entry"/>
    <property type="evidence" value="ECO:0007669"/>
    <property type="project" value="InterPro"/>
</dbReference>
<comment type="similarity">
    <text evidence="2">Belongs to the SARAF family.</text>
</comment>
<keyword evidence="11" id="KW-0406">Ion transport</keyword>
<dbReference type="GO" id="GO:0005789">
    <property type="term" value="C:endoplasmic reticulum membrane"/>
    <property type="evidence" value="ECO:0007669"/>
    <property type="project" value="UniProtKB-SubCell"/>
</dbReference>
<evidence type="ECO:0000256" key="8">
    <source>
        <dbReference type="ARBA" id="ARBA00022824"/>
    </source>
</evidence>
<evidence type="ECO:0000256" key="6">
    <source>
        <dbReference type="ARBA" id="ARBA00022692"/>
    </source>
</evidence>
<evidence type="ECO:0000256" key="9">
    <source>
        <dbReference type="ARBA" id="ARBA00022837"/>
    </source>
</evidence>
<gene>
    <name evidence="16" type="ORF">BDZ85DRAFT_246969</name>
</gene>
<keyword evidence="10 15" id="KW-1133">Transmembrane helix</keyword>
<evidence type="ECO:0000256" key="14">
    <source>
        <dbReference type="SAM" id="MobiDB-lite"/>
    </source>
</evidence>
<name>A0A6A6GL96_9PEZI</name>
<keyword evidence="4" id="KW-0813">Transport</keyword>
<evidence type="ECO:0000313" key="17">
    <source>
        <dbReference type="Proteomes" id="UP000799538"/>
    </source>
</evidence>
<dbReference type="AlphaFoldDB" id="A0A6A6GL96"/>
<dbReference type="Pfam" id="PF06682">
    <property type="entry name" value="SARAF"/>
    <property type="match status" value="1"/>
</dbReference>
<proteinExistence type="inferred from homology"/>
<organism evidence="16 17">
    <name type="scientific">Elsinoe ampelina</name>
    <dbReference type="NCBI Taxonomy" id="302913"/>
    <lineage>
        <taxon>Eukaryota</taxon>
        <taxon>Fungi</taxon>
        <taxon>Dikarya</taxon>
        <taxon>Ascomycota</taxon>
        <taxon>Pezizomycotina</taxon>
        <taxon>Dothideomycetes</taxon>
        <taxon>Dothideomycetidae</taxon>
        <taxon>Myriangiales</taxon>
        <taxon>Elsinoaceae</taxon>
        <taxon>Elsinoe</taxon>
    </lineage>
</organism>
<dbReference type="GO" id="GO:0006816">
    <property type="term" value="P:calcium ion transport"/>
    <property type="evidence" value="ECO:0007669"/>
    <property type="project" value="UniProtKB-KW"/>
</dbReference>
<dbReference type="Proteomes" id="UP000799538">
    <property type="component" value="Unassembled WGS sequence"/>
</dbReference>
<dbReference type="OrthoDB" id="20303at2759"/>
<feature type="compositionally biased region" description="Gly residues" evidence="14">
    <location>
        <begin position="205"/>
        <end position="221"/>
    </location>
</feature>
<dbReference type="PANTHER" id="PTHR15929:SF0">
    <property type="entry name" value="STORE-OPERATED CALCIUM ENTRY-ASSOCIATED REGULATORY FACTOR"/>
    <property type="match status" value="1"/>
</dbReference>
<dbReference type="PANTHER" id="PTHR15929">
    <property type="entry name" value="STORE-OPERATED CALCIUM ENTRY-ASSOCIATED REGULATORY FACTOR"/>
    <property type="match status" value="1"/>
</dbReference>
<keyword evidence="17" id="KW-1185">Reference proteome</keyword>
<keyword evidence="5" id="KW-0109">Calcium transport</keyword>
<keyword evidence="7" id="KW-0732">Signal</keyword>
<feature type="region of interest" description="Disordered" evidence="14">
    <location>
        <begin position="195"/>
        <end position="221"/>
    </location>
</feature>
<evidence type="ECO:0000256" key="13">
    <source>
        <dbReference type="ARBA" id="ARBA00031116"/>
    </source>
</evidence>
<keyword evidence="9" id="KW-0106">Calcium</keyword>
<evidence type="ECO:0000256" key="15">
    <source>
        <dbReference type="SAM" id="Phobius"/>
    </source>
</evidence>
<evidence type="ECO:0000256" key="5">
    <source>
        <dbReference type="ARBA" id="ARBA00022568"/>
    </source>
</evidence>
<comment type="subcellular location">
    <subcellularLocation>
        <location evidence="1">Endoplasmic reticulum membrane</location>
        <topology evidence="1">Single-pass type I membrane protein</topology>
    </subcellularLocation>
</comment>
<dbReference type="InterPro" id="IPR009567">
    <property type="entry name" value="SARAF"/>
</dbReference>
<reference evidence="17" key="1">
    <citation type="journal article" date="2020" name="Stud. Mycol.">
        <title>101 Dothideomycetes genomes: A test case for predicting lifestyles and emergence of pathogens.</title>
        <authorList>
            <person name="Haridas S."/>
            <person name="Albert R."/>
            <person name="Binder M."/>
            <person name="Bloem J."/>
            <person name="LaButti K."/>
            <person name="Salamov A."/>
            <person name="Andreopoulos B."/>
            <person name="Baker S."/>
            <person name="Barry K."/>
            <person name="Bills G."/>
            <person name="Bluhm B."/>
            <person name="Cannon C."/>
            <person name="Castanera R."/>
            <person name="Culley D."/>
            <person name="Daum C."/>
            <person name="Ezra D."/>
            <person name="Gonzalez J."/>
            <person name="Henrissat B."/>
            <person name="Kuo A."/>
            <person name="Liang C."/>
            <person name="Lipzen A."/>
            <person name="Lutzoni F."/>
            <person name="Magnuson J."/>
            <person name="Mondo S."/>
            <person name="Nolan M."/>
            <person name="Ohm R."/>
            <person name="Pangilinan J."/>
            <person name="Park H.-J."/>
            <person name="Ramirez L."/>
            <person name="Alfaro M."/>
            <person name="Sun H."/>
            <person name="Tritt A."/>
            <person name="Yoshinaga Y."/>
            <person name="Zwiers L.-H."/>
            <person name="Turgeon B."/>
            <person name="Goodwin S."/>
            <person name="Spatafora J."/>
            <person name="Crous P."/>
            <person name="Grigoriev I."/>
        </authorList>
    </citation>
    <scope>NUCLEOTIDE SEQUENCE [LARGE SCALE GENOMIC DNA]</scope>
    <source>
        <strain evidence="17">CECT 20119</strain>
    </source>
</reference>
<evidence type="ECO:0000256" key="1">
    <source>
        <dbReference type="ARBA" id="ARBA00004115"/>
    </source>
</evidence>
<feature type="transmembrane region" description="Helical" evidence="15">
    <location>
        <begin position="169"/>
        <end position="187"/>
    </location>
</feature>
<keyword evidence="8" id="KW-0256">Endoplasmic reticulum</keyword>
<evidence type="ECO:0000256" key="10">
    <source>
        <dbReference type="ARBA" id="ARBA00022989"/>
    </source>
</evidence>
<evidence type="ECO:0000256" key="4">
    <source>
        <dbReference type="ARBA" id="ARBA00022448"/>
    </source>
</evidence>
<evidence type="ECO:0000256" key="3">
    <source>
        <dbReference type="ARBA" id="ARBA00016584"/>
    </source>
</evidence>